<sequence>MGYLYASVAPSTCVSSTEVAVTPSDEEYWYIMSCGKSSSLADVDVYTVFYQNEACAGLPSFEYAYDYLAQCNCDDLGFYNETKMLDTSPPSPPLPPLPPQAPPLIIVNGSELVIDNDDFAADQLEDVMGMPEIHLVTLRVDVVLRDRLPILNHTLTVIGDCNSTDLSMGAHCTIDGSQPRMIFRVGVAGALTLERLVLTNRRQSFDSRETYPMEDFSGGAVAVWGDRHARSRPFAELYDCELVGNSVTGDGGAAYVEEGSLTFVACRLENNTAGRGGGSVAARFADVVMRNSTVAGSAGRTGGGVHVASSNLTVAGSLLEGNAAMLLGGGLYSDASAVTLEGGTRVAQNRALYDQYSSESSGLGGGLYIAGGRSSRRRALPGGQSEGSALGSGLELNAASVTGNHADEAGGGIFMDESELVIRNRSMISSNLANLGGGIYGNHATSISISGESMVTSNEAGEGGGLVVGPIRGQQAGTSVQVVDSRVTRNAATGGSGNGGCILTGLGCTLVLQQATIANCSASGDGGGVYMGSGSALVLTNGSTVRTCTADGNGGGIFGADSSDVSVEKGSLVDSNQAVGNGGGIHTSGALLVKSSTVSHNQAHGGGGLFANVDASISLEDGSAVGANSALDSGGGIACVSNTWISLRRSHVASNHGNLGGGINAMGNNITVTLDEQSTLSYNLGQTEGGGLRAEGWREGSVSVKVFGSSTVLGNEVARYHGGGLALQVGADLNLAGNSTMDGNYAAISGGGLYVNGGKVAASNATFLDNRADHMGGHVYATTHSQMQLVRCLLRGGEAAVAGGALSISESSVVLVNASLLANNMAMQNGAGVDLRDRSHLVIADSVLTGHVVNTGKGGAVYLDNSSAQIMSSVVEGNTASDGGAGLATMGGALHVHACNMIGNHASHGSGGGILLGPTSKATITNSSCYNNSAGSDGGAVATETETAGLALREMRLEGNAAQRGTVYIAAPGKLLEGAWLERLHFADNNRDSLHGHNVFYTYEPQISLPECFNCTFPENTLLHATSPTSYVLSQGANIISLISFSENYTENLTAVITADSWDNVEPAIRYELWDYFGAVCEPPSPASIHAALYPKFDSDSDLDSNYVVLAGSTTALYTKEGATFDSLVLAGSLGVPHTVYFSATEPTWAVLSVHVELHACQPGDYYDSEVQACLTCEEGTLKFTNDSSPCTSCLDSGLICPGGNRFTLEDGYWIANGAIAVACDTSDVHCLLDRVDLCDDVDACNASDTGVARSNVNGSMEVPEHLLCAEGYDSAAVQCSACEMGYEMTSSQECEKCPLKWVAWVQMIGLFSITPLAVYAITHVLRVIARMPKLQSMEMTRKAVRAKTLIEVLIGHLQVLIQFSSIFDFNMMPKVVQEFLRMFLFLDPNIGWSGLVCVLYHTTGTDSGYSKFGHFYVSFWIYVILILLISAPIFVYTFPQSYIVVFFRRSFQWVILGLQTAKSAVRDCVWGTGENANTAKEDSVAPSTRRSTTMQGTLLPPDVEQVGDVEQVRASTTHMRFNLNPACVQKSASGWPERTVRLQAQIRAKFADNDMPKPAEVELQRVLNALQPVADQPVRSHEESGSLTLSIGCGFVVLEVASSISHTAEALHEALHKAQHKALLQPSELAAETNRAW</sequence>
<keyword evidence="1" id="KW-0472">Membrane</keyword>
<gene>
    <name evidence="2" type="ORF">CYMTET_28440</name>
</gene>
<keyword evidence="1" id="KW-0812">Transmembrane</keyword>
<dbReference type="InterPro" id="IPR009030">
    <property type="entry name" value="Growth_fac_rcpt_cys_sf"/>
</dbReference>
<keyword evidence="3" id="KW-1185">Reference proteome</keyword>
<dbReference type="SMART" id="SM00710">
    <property type="entry name" value="PbH1"/>
    <property type="match status" value="11"/>
</dbReference>
<dbReference type="SUPFAM" id="SSF51126">
    <property type="entry name" value="Pectin lyase-like"/>
    <property type="match status" value="4"/>
</dbReference>
<dbReference type="Proteomes" id="UP001190700">
    <property type="component" value="Unassembled WGS sequence"/>
</dbReference>
<protein>
    <recommendedName>
        <fullName evidence="4">Right handed beta helix domain-containing protein</fullName>
    </recommendedName>
</protein>
<dbReference type="PANTHER" id="PTHR11319:SF35">
    <property type="entry name" value="OUTER MEMBRANE PROTEIN PMPC-RELATED"/>
    <property type="match status" value="1"/>
</dbReference>
<dbReference type="InterPro" id="IPR011050">
    <property type="entry name" value="Pectin_lyase_fold/virulence"/>
</dbReference>
<dbReference type="PANTHER" id="PTHR11319">
    <property type="entry name" value="G PROTEIN-COUPLED RECEPTOR-RELATED"/>
    <property type="match status" value="1"/>
</dbReference>
<feature type="transmembrane region" description="Helical" evidence="1">
    <location>
        <begin position="1350"/>
        <end position="1368"/>
    </location>
</feature>
<evidence type="ECO:0000313" key="3">
    <source>
        <dbReference type="Proteomes" id="UP001190700"/>
    </source>
</evidence>
<organism evidence="2 3">
    <name type="scientific">Cymbomonas tetramitiformis</name>
    <dbReference type="NCBI Taxonomy" id="36881"/>
    <lineage>
        <taxon>Eukaryota</taxon>
        <taxon>Viridiplantae</taxon>
        <taxon>Chlorophyta</taxon>
        <taxon>Pyramimonadophyceae</taxon>
        <taxon>Pyramimonadales</taxon>
        <taxon>Pyramimonadaceae</taxon>
        <taxon>Cymbomonas</taxon>
    </lineage>
</organism>
<evidence type="ECO:0008006" key="4">
    <source>
        <dbReference type="Google" id="ProtNLM"/>
    </source>
</evidence>
<keyword evidence="1" id="KW-1133">Transmembrane helix</keyword>
<feature type="transmembrane region" description="Helical" evidence="1">
    <location>
        <begin position="1302"/>
        <end position="1329"/>
    </location>
</feature>
<evidence type="ECO:0000256" key="1">
    <source>
        <dbReference type="SAM" id="Phobius"/>
    </source>
</evidence>
<evidence type="ECO:0000313" key="2">
    <source>
        <dbReference type="EMBL" id="KAK3262720.1"/>
    </source>
</evidence>
<dbReference type="InterPro" id="IPR006626">
    <property type="entry name" value="PbH1"/>
</dbReference>
<dbReference type="SUPFAM" id="SSF57184">
    <property type="entry name" value="Growth factor receptor domain"/>
    <property type="match status" value="1"/>
</dbReference>
<reference evidence="2 3" key="1">
    <citation type="journal article" date="2015" name="Genome Biol. Evol.">
        <title>Comparative Genomics of a Bacterivorous Green Alga Reveals Evolutionary Causalities and Consequences of Phago-Mixotrophic Mode of Nutrition.</title>
        <authorList>
            <person name="Burns J.A."/>
            <person name="Paasch A."/>
            <person name="Narechania A."/>
            <person name="Kim E."/>
        </authorList>
    </citation>
    <scope>NUCLEOTIDE SEQUENCE [LARGE SCALE GENOMIC DNA]</scope>
    <source>
        <strain evidence="2 3">PLY_AMNH</strain>
    </source>
</reference>
<name>A0AAE0FN35_9CHLO</name>
<dbReference type="EMBL" id="LGRX02015994">
    <property type="protein sequence ID" value="KAK3262720.1"/>
    <property type="molecule type" value="Genomic_DNA"/>
</dbReference>
<feature type="transmembrane region" description="Helical" evidence="1">
    <location>
        <begin position="1416"/>
        <end position="1439"/>
    </location>
</feature>
<feature type="transmembrane region" description="Helical" evidence="1">
    <location>
        <begin position="1380"/>
        <end position="1404"/>
    </location>
</feature>
<comment type="caution">
    <text evidence="2">The sequence shown here is derived from an EMBL/GenBank/DDBJ whole genome shotgun (WGS) entry which is preliminary data.</text>
</comment>
<proteinExistence type="predicted"/>
<accession>A0AAE0FN35</accession>